<name>A0A258FRL5_9CAUL</name>
<evidence type="ECO:0000313" key="4">
    <source>
        <dbReference type="Proteomes" id="UP000215595"/>
    </source>
</evidence>
<evidence type="ECO:0008006" key="5">
    <source>
        <dbReference type="Google" id="ProtNLM"/>
    </source>
</evidence>
<feature type="chain" id="PRO_5013237400" description="17 kDa surface antigen" evidence="2">
    <location>
        <begin position="25"/>
        <end position="189"/>
    </location>
</feature>
<organism evidence="3 4">
    <name type="scientific">Brevundimonas subvibrioides</name>
    <dbReference type="NCBI Taxonomy" id="74313"/>
    <lineage>
        <taxon>Bacteria</taxon>
        <taxon>Pseudomonadati</taxon>
        <taxon>Pseudomonadota</taxon>
        <taxon>Alphaproteobacteria</taxon>
        <taxon>Caulobacterales</taxon>
        <taxon>Caulobacteraceae</taxon>
        <taxon>Brevundimonas</taxon>
    </lineage>
</organism>
<protein>
    <recommendedName>
        <fullName evidence="5">17 kDa surface antigen</fullName>
    </recommendedName>
</protein>
<evidence type="ECO:0000256" key="1">
    <source>
        <dbReference type="SAM" id="MobiDB-lite"/>
    </source>
</evidence>
<evidence type="ECO:0000256" key="2">
    <source>
        <dbReference type="SAM" id="SignalP"/>
    </source>
</evidence>
<keyword evidence="2" id="KW-0732">Signal</keyword>
<dbReference type="PROSITE" id="PS51318">
    <property type="entry name" value="TAT"/>
    <property type="match status" value="1"/>
</dbReference>
<sequence length="189" mass="21130">MKINRLFVAGAAALVLSSGLAAVAAPAEAQAYYDRRGYDRHDRDDDDAAENAIIGAVVGGLAGAIIGEGDGRYVAGGALAGAALGAAASDDDRRRYGGYGYGGSSYGYSYGPSYSSYGGYQGYRSDCDYRRDGRCWRNRGHWERENGINARDGYDRRERAILRDDRRDRRDDRRDRRDDRRDDRRWRNY</sequence>
<gene>
    <name evidence="3" type="ORF">B7Z01_04290</name>
</gene>
<evidence type="ECO:0000313" key="3">
    <source>
        <dbReference type="EMBL" id="OYX34769.1"/>
    </source>
</evidence>
<dbReference type="Proteomes" id="UP000215595">
    <property type="component" value="Unassembled WGS sequence"/>
</dbReference>
<accession>A0A258FRL5</accession>
<dbReference type="AlphaFoldDB" id="A0A258FRL5"/>
<dbReference type="InterPro" id="IPR006311">
    <property type="entry name" value="TAT_signal"/>
</dbReference>
<feature type="signal peptide" evidence="2">
    <location>
        <begin position="1"/>
        <end position="24"/>
    </location>
</feature>
<feature type="region of interest" description="Disordered" evidence="1">
    <location>
        <begin position="164"/>
        <end position="189"/>
    </location>
</feature>
<comment type="caution">
    <text evidence="3">The sequence shown here is derived from an EMBL/GenBank/DDBJ whole genome shotgun (WGS) entry which is preliminary data.</text>
</comment>
<dbReference type="EMBL" id="NCEB01000007">
    <property type="protein sequence ID" value="OYX34769.1"/>
    <property type="molecule type" value="Genomic_DNA"/>
</dbReference>
<reference evidence="3 4" key="1">
    <citation type="submission" date="2017-03" db="EMBL/GenBank/DDBJ databases">
        <title>Lifting the veil on microbial sulfur biogeochemistry in mining wastewaters.</title>
        <authorList>
            <person name="Kantor R.S."/>
            <person name="Colenbrander Nelson T."/>
            <person name="Marshall S."/>
            <person name="Bennett D."/>
            <person name="Apte S."/>
            <person name="Camacho D."/>
            <person name="Thomas B.C."/>
            <person name="Warren L.A."/>
            <person name="Banfield J.F."/>
        </authorList>
    </citation>
    <scope>NUCLEOTIDE SEQUENCE [LARGE SCALE GENOMIC DNA]</scope>
    <source>
        <strain evidence="3">32-69-9</strain>
    </source>
</reference>
<proteinExistence type="predicted"/>